<dbReference type="EC" id="4.6.1.1" evidence="2"/>
<dbReference type="InterPro" id="IPR029058">
    <property type="entry name" value="AB_hydrolase_fold"/>
</dbReference>
<evidence type="ECO:0000259" key="1">
    <source>
        <dbReference type="PROSITE" id="PS50125"/>
    </source>
</evidence>
<organism evidence="2">
    <name type="scientific">uncultured Solirubrobacterales bacterium</name>
    <dbReference type="NCBI Taxonomy" id="768556"/>
    <lineage>
        <taxon>Bacteria</taxon>
        <taxon>Bacillati</taxon>
        <taxon>Actinomycetota</taxon>
        <taxon>Thermoleophilia</taxon>
        <taxon>Solirubrobacterales</taxon>
        <taxon>environmental samples</taxon>
    </lineage>
</organism>
<dbReference type="GO" id="GO:0035556">
    <property type="term" value="P:intracellular signal transduction"/>
    <property type="evidence" value="ECO:0007669"/>
    <property type="project" value="InterPro"/>
</dbReference>
<dbReference type="EMBL" id="CADCVV010000002">
    <property type="protein sequence ID" value="CAA9478683.1"/>
    <property type="molecule type" value="Genomic_DNA"/>
</dbReference>
<dbReference type="InterPro" id="IPR029787">
    <property type="entry name" value="Nucleotide_cyclase"/>
</dbReference>
<dbReference type="PROSITE" id="PS50125">
    <property type="entry name" value="GUANYLATE_CYCLASE_2"/>
    <property type="match status" value="1"/>
</dbReference>
<dbReference type="InterPro" id="IPR050471">
    <property type="entry name" value="AB_hydrolase"/>
</dbReference>
<keyword evidence="2" id="KW-0456">Lyase</keyword>
<dbReference type="PRINTS" id="PR00111">
    <property type="entry name" value="ABHYDROLASE"/>
</dbReference>
<sequence>MTIAPDTSYARSGEVQIAYQVHGEGDIDLVLVGGPASHLDVIWEDPGARRYLERIGDFARVVRFDRRGTGLSDPITGSPTLEQQADDLGAVMDAVGFERAALVGDGDGGRLCALFAATRPERVSALCLYGTSASGAEVVTPERQREAGKVIEDHWGEGGLMALYAPSVADDPAFTRWWKRFERASTTPHTARGLLAMLAESDLRPYLTSIRAPTLVLHRSGDTLVPVDAGRRLAEGIPGARFVELEGIDNLSFVGNVADLVDEVEEFLTGGRERREPERVLATVLFTDIVDSTRRAAELGGQRWRDLLAAHHELVRRELARHGGREVKTMGDGFLAQFELPGAAVRCARAIRAALAALDLEVRAGVHTGECELIGDDIGGLAVHIGARLSGLAKANEILVSGTVKDIVVGSAIELTDRGLHSLRGVPGEWRVFAA</sequence>
<dbReference type="PANTHER" id="PTHR43433">
    <property type="entry name" value="HYDROLASE, ALPHA/BETA FOLD FAMILY PROTEIN"/>
    <property type="match status" value="1"/>
</dbReference>
<reference evidence="2" key="1">
    <citation type="submission" date="2020-02" db="EMBL/GenBank/DDBJ databases">
        <authorList>
            <person name="Meier V. D."/>
        </authorList>
    </citation>
    <scope>NUCLEOTIDE SEQUENCE</scope>
    <source>
        <strain evidence="2">AVDCRST_MAG17</strain>
    </source>
</reference>
<dbReference type="SUPFAM" id="SSF53474">
    <property type="entry name" value="alpha/beta-Hydrolases"/>
    <property type="match status" value="1"/>
</dbReference>
<dbReference type="Gene3D" id="3.30.70.1230">
    <property type="entry name" value="Nucleotide cyclase"/>
    <property type="match status" value="1"/>
</dbReference>
<feature type="domain" description="Guanylate cyclase" evidence="1">
    <location>
        <begin position="283"/>
        <end position="390"/>
    </location>
</feature>
<dbReference type="InterPro" id="IPR000073">
    <property type="entry name" value="AB_hydrolase_1"/>
</dbReference>
<gene>
    <name evidence="2" type="ORF">AVDCRST_MAG17-18</name>
</gene>
<dbReference type="AlphaFoldDB" id="A0A6J4RVG4"/>
<name>A0A6J4RVG4_9ACTN</name>
<dbReference type="GO" id="GO:0009190">
    <property type="term" value="P:cyclic nucleotide biosynthetic process"/>
    <property type="evidence" value="ECO:0007669"/>
    <property type="project" value="InterPro"/>
</dbReference>
<accession>A0A6J4RVG4</accession>
<dbReference type="Pfam" id="PF00211">
    <property type="entry name" value="Guanylate_cyc"/>
    <property type="match status" value="1"/>
</dbReference>
<dbReference type="Pfam" id="PF12146">
    <property type="entry name" value="Hydrolase_4"/>
    <property type="match status" value="1"/>
</dbReference>
<dbReference type="InterPro" id="IPR001054">
    <property type="entry name" value="A/G_cyclase"/>
</dbReference>
<dbReference type="CDD" id="cd07302">
    <property type="entry name" value="CHD"/>
    <property type="match status" value="1"/>
</dbReference>
<dbReference type="SMART" id="SM00044">
    <property type="entry name" value="CYCc"/>
    <property type="match status" value="1"/>
</dbReference>
<protein>
    <submittedName>
        <fullName evidence="2">Adenylate cyclase</fullName>
        <ecNumber evidence="2">4.6.1.1</ecNumber>
    </submittedName>
</protein>
<dbReference type="GO" id="GO:0004016">
    <property type="term" value="F:adenylate cyclase activity"/>
    <property type="evidence" value="ECO:0007669"/>
    <property type="project" value="UniProtKB-EC"/>
</dbReference>
<proteinExistence type="predicted"/>
<dbReference type="Gene3D" id="3.40.50.1820">
    <property type="entry name" value="alpha/beta hydrolase"/>
    <property type="match status" value="1"/>
</dbReference>
<dbReference type="SUPFAM" id="SSF55073">
    <property type="entry name" value="Nucleotide cyclase"/>
    <property type="match status" value="1"/>
</dbReference>
<dbReference type="PANTHER" id="PTHR43433:SF8">
    <property type="entry name" value="BIFUNCTIONAL LIPASE_ADENYLATE CYCLASE LIPJ"/>
    <property type="match status" value="1"/>
</dbReference>
<evidence type="ECO:0000313" key="2">
    <source>
        <dbReference type="EMBL" id="CAA9478683.1"/>
    </source>
</evidence>
<dbReference type="InterPro" id="IPR022742">
    <property type="entry name" value="Hydrolase_4"/>
</dbReference>